<sequence>MDGKLSESAYKKIEQETDRRLEEIKQEIIKEFKEKNQKLYTCQLRGLTNYRYCMEINKTIFEFCSDL</sequence>
<dbReference type="EMBL" id="LAZR01001521">
    <property type="protein sequence ID" value="KKN43284.1"/>
    <property type="molecule type" value="Genomic_DNA"/>
</dbReference>
<proteinExistence type="predicted"/>
<reference evidence="1" key="1">
    <citation type="journal article" date="2015" name="Nature">
        <title>Complex archaea that bridge the gap between prokaryotes and eukaryotes.</title>
        <authorList>
            <person name="Spang A."/>
            <person name="Saw J.H."/>
            <person name="Jorgensen S.L."/>
            <person name="Zaremba-Niedzwiedzka K."/>
            <person name="Martijn J."/>
            <person name="Lind A.E."/>
            <person name="van Eijk R."/>
            <person name="Schleper C."/>
            <person name="Guy L."/>
            <person name="Ettema T.J."/>
        </authorList>
    </citation>
    <scope>NUCLEOTIDE SEQUENCE</scope>
</reference>
<accession>A0A0F9QLJ2</accession>
<comment type="caution">
    <text evidence="1">The sequence shown here is derived from an EMBL/GenBank/DDBJ whole genome shotgun (WGS) entry which is preliminary data.</text>
</comment>
<dbReference type="AlphaFoldDB" id="A0A0F9QLJ2"/>
<evidence type="ECO:0000313" key="1">
    <source>
        <dbReference type="EMBL" id="KKN43284.1"/>
    </source>
</evidence>
<protein>
    <submittedName>
        <fullName evidence="1">Uncharacterized protein</fullName>
    </submittedName>
</protein>
<gene>
    <name evidence="1" type="ORF">LCGC14_0704660</name>
</gene>
<organism evidence="1">
    <name type="scientific">marine sediment metagenome</name>
    <dbReference type="NCBI Taxonomy" id="412755"/>
    <lineage>
        <taxon>unclassified sequences</taxon>
        <taxon>metagenomes</taxon>
        <taxon>ecological metagenomes</taxon>
    </lineage>
</organism>
<name>A0A0F9QLJ2_9ZZZZ</name>